<organism evidence="1 2">
    <name type="scientific">Dyadobacter psychrotolerans</name>
    <dbReference type="NCBI Taxonomy" id="2541721"/>
    <lineage>
        <taxon>Bacteria</taxon>
        <taxon>Pseudomonadati</taxon>
        <taxon>Bacteroidota</taxon>
        <taxon>Cytophagia</taxon>
        <taxon>Cytophagales</taxon>
        <taxon>Spirosomataceae</taxon>
        <taxon>Dyadobacter</taxon>
    </lineage>
</organism>
<dbReference type="Proteomes" id="UP000294850">
    <property type="component" value="Unassembled WGS sequence"/>
</dbReference>
<accession>A0A4R5DPH1</accession>
<comment type="caution">
    <text evidence="1">The sequence shown here is derived from an EMBL/GenBank/DDBJ whole genome shotgun (WGS) entry which is preliminary data.</text>
</comment>
<evidence type="ECO:0000313" key="2">
    <source>
        <dbReference type="Proteomes" id="UP000294850"/>
    </source>
</evidence>
<dbReference type="AlphaFoldDB" id="A0A4R5DPH1"/>
<dbReference type="EMBL" id="SMFL01000003">
    <property type="protein sequence ID" value="TDE16149.1"/>
    <property type="molecule type" value="Genomic_DNA"/>
</dbReference>
<keyword evidence="2" id="KW-1185">Reference proteome</keyword>
<gene>
    <name evidence="1" type="ORF">E0F88_07800</name>
</gene>
<protein>
    <submittedName>
        <fullName evidence="1">Uncharacterized protein</fullName>
    </submittedName>
</protein>
<proteinExistence type="predicted"/>
<sequence>MPFKISKKYFNDKWTDLGLTEDNGDNWAEGILIIKDRFDSPFFNHLDNIKNDEFSGFVIMSIDCLLIETLMQFYLGVDNTEINYSGENWKAFRDFLKQSSHFNTYFKTNKICNVFYQQFRCGLLHQAQTKQKSLIKVCQPDFVILADTTNVDKGLIIDRIQFHQNLVLEFEEYIEKLKTNETNFKGENLRLKAITKMDLICAE</sequence>
<name>A0A4R5DPH1_9BACT</name>
<evidence type="ECO:0000313" key="1">
    <source>
        <dbReference type="EMBL" id="TDE16149.1"/>
    </source>
</evidence>
<dbReference type="OrthoDB" id="8367156at2"/>
<reference evidence="1 2" key="1">
    <citation type="submission" date="2019-03" db="EMBL/GenBank/DDBJ databases">
        <title>Dyadobacter AR-3-6 sp. nov., isolated from arctic soil.</title>
        <authorList>
            <person name="Chaudhary D.K."/>
        </authorList>
    </citation>
    <scope>NUCLEOTIDE SEQUENCE [LARGE SCALE GENOMIC DNA]</scope>
    <source>
        <strain evidence="1 2">AR-3-6</strain>
    </source>
</reference>
<dbReference type="RefSeq" id="WP_131957683.1">
    <property type="nucleotide sequence ID" value="NZ_SMFL01000003.1"/>
</dbReference>